<reference evidence="1 2" key="1">
    <citation type="submission" date="2016-10" db="EMBL/GenBank/DDBJ databases">
        <authorList>
            <person name="de Groot N.N."/>
        </authorList>
    </citation>
    <scope>NUCLEOTIDE SEQUENCE [LARGE SCALE GENOMIC DNA]</scope>
    <source>
        <strain evidence="1 2">DSM 797</strain>
    </source>
</reference>
<accession>A0A1G9L6F5</accession>
<evidence type="ECO:0000313" key="2">
    <source>
        <dbReference type="Proteomes" id="UP000199068"/>
    </source>
</evidence>
<protein>
    <submittedName>
        <fullName evidence="1">Uncharacterized protein</fullName>
    </submittedName>
</protein>
<gene>
    <name evidence="1" type="ORF">SAMN04515677_102418</name>
</gene>
<proteinExistence type="predicted"/>
<sequence>MELQSNFEIAHLTEKEENAIKKAETELKNETGKDFVVIAWQEISK</sequence>
<dbReference type="Proteomes" id="UP000199068">
    <property type="component" value="Unassembled WGS sequence"/>
</dbReference>
<dbReference type="RefSeq" id="WP_170139165.1">
    <property type="nucleotide sequence ID" value="NZ_FNGW01000002.1"/>
</dbReference>
<name>A0A1G9L6F5_9FIRM</name>
<evidence type="ECO:0000313" key="1">
    <source>
        <dbReference type="EMBL" id="SDL57396.1"/>
    </source>
</evidence>
<keyword evidence="2" id="KW-1185">Reference proteome</keyword>
<dbReference type="EMBL" id="FNGW01000002">
    <property type="protein sequence ID" value="SDL57396.1"/>
    <property type="molecule type" value="Genomic_DNA"/>
</dbReference>
<dbReference type="AlphaFoldDB" id="A0A1G9L6F5"/>
<organism evidence="1 2">
    <name type="scientific">Romboutsia lituseburensis DSM 797</name>
    <dbReference type="NCBI Taxonomy" id="1121325"/>
    <lineage>
        <taxon>Bacteria</taxon>
        <taxon>Bacillati</taxon>
        <taxon>Bacillota</taxon>
        <taxon>Clostridia</taxon>
        <taxon>Peptostreptococcales</taxon>
        <taxon>Peptostreptococcaceae</taxon>
        <taxon>Romboutsia</taxon>
    </lineage>
</organism>